<dbReference type="EMBL" id="AY089698">
    <property type="protein sequence ID" value="AAL90436.1"/>
    <property type="molecule type" value="mRNA"/>
</dbReference>
<accession>Q8T3T9</accession>
<sequence length="105" mass="10780">MSSDDIESPAGVNHAIAADAKAITNIVPSALQLMEVLHVPHALHAVRSGVAHGRHVRVMDDDVGRGTLEVLHGLGQPGTPVGSGQQAGGGHTVAQIRLLHVLTIA</sequence>
<reference evidence="1" key="1">
    <citation type="submission" date="2002-03" db="EMBL/GenBank/DDBJ databases">
        <authorList>
            <person name="Stapleton M."/>
            <person name="Brokstein P."/>
            <person name="Hong L."/>
            <person name="Agbayani A."/>
            <person name="Carlson J."/>
            <person name="Champe M."/>
            <person name="Chavez C."/>
            <person name="Dorsett V."/>
            <person name="Dresnek D."/>
            <person name="Farfan D."/>
            <person name="Frise E."/>
            <person name="George R."/>
            <person name="Gonzalez M."/>
            <person name="Guarin H."/>
            <person name="Kronmiller B."/>
            <person name="Li P."/>
            <person name="Liao G."/>
            <person name="Miranda A."/>
            <person name="Mungall C.J."/>
            <person name="Nunoo J."/>
            <person name="Pacleb J."/>
            <person name="Paragas V."/>
            <person name="Park S."/>
            <person name="Patel S."/>
            <person name="Phouanenavong S."/>
            <person name="Wan K."/>
            <person name="Yu C."/>
            <person name="Lewis S.E."/>
            <person name="Rubin G.M."/>
            <person name="Celniker S."/>
        </authorList>
    </citation>
    <scope>NUCLEOTIDE SEQUENCE</scope>
</reference>
<proteinExistence type="evidence at transcript level"/>
<dbReference type="AlphaFoldDB" id="Q8T3T9"/>
<evidence type="ECO:0000313" key="1">
    <source>
        <dbReference type="EMBL" id="AAL90436.1"/>
    </source>
</evidence>
<protein>
    <submittedName>
        <fullName evidence="1">SD04493p</fullName>
    </submittedName>
</protein>
<name>Q8T3T9_DROME</name>
<organism evidence="1">
    <name type="scientific">Drosophila melanogaster</name>
    <name type="common">Fruit fly</name>
    <dbReference type="NCBI Taxonomy" id="7227"/>
    <lineage>
        <taxon>Eukaryota</taxon>
        <taxon>Metazoa</taxon>
        <taxon>Ecdysozoa</taxon>
        <taxon>Arthropoda</taxon>
        <taxon>Hexapoda</taxon>
        <taxon>Insecta</taxon>
        <taxon>Pterygota</taxon>
        <taxon>Neoptera</taxon>
        <taxon>Endopterygota</taxon>
        <taxon>Diptera</taxon>
        <taxon>Brachycera</taxon>
        <taxon>Muscomorpha</taxon>
        <taxon>Ephydroidea</taxon>
        <taxon>Drosophilidae</taxon>
        <taxon>Drosophila</taxon>
        <taxon>Sophophora</taxon>
    </lineage>
</organism>